<dbReference type="EMBL" id="JBHSZG010000001">
    <property type="protein sequence ID" value="MFC7137165.1"/>
    <property type="molecule type" value="Genomic_DNA"/>
</dbReference>
<proteinExistence type="predicted"/>
<gene>
    <name evidence="2" type="ORF">ACFQRB_13350</name>
</gene>
<comment type="caution">
    <text evidence="2">The sequence shown here is derived from an EMBL/GenBank/DDBJ whole genome shotgun (WGS) entry which is preliminary data.</text>
</comment>
<protein>
    <submittedName>
        <fullName evidence="2">Uncharacterized protein</fullName>
    </submittedName>
</protein>
<reference evidence="2 3" key="1">
    <citation type="journal article" date="2019" name="Int. J. Syst. Evol. Microbiol.">
        <title>The Global Catalogue of Microorganisms (GCM) 10K type strain sequencing project: providing services to taxonomists for standard genome sequencing and annotation.</title>
        <authorList>
            <consortium name="The Broad Institute Genomics Platform"/>
            <consortium name="The Broad Institute Genome Sequencing Center for Infectious Disease"/>
            <person name="Wu L."/>
            <person name="Ma J."/>
        </authorList>
    </citation>
    <scope>NUCLEOTIDE SEQUENCE [LARGE SCALE GENOMIC DNA]</scope>
    <source>
        <strain evidence="2 3">DT92</strain>
    </source>
</reference>
<evidence type="ECO:0000313" key="3">
    <source>
        <dbReference type="Proteomes" id="UP001596368"/>
    </source>
</evidence>
<dbReference type="Proteomes" id="UP001596368">
    <property type="component" value="Unassembled WGS sequence"/>
</dbReference>
<sequence>MSGSGFERRSSPRRIARIDAPVLLRIPVSRIVASATGDPASIPTERIGASSKASSRSAATGRSSSPRTVRRSCAPATR</sequence>
<dbReference type="AlphaFoldDB" id="A0ABD5XU24"/>
<accession>A0ABD5XU24</accession>
<evidence type="ECO:0000256" key="1">
    <source>
        <dbReference type="SAM" id="MobiDB-lite"/>
    </source>
</evidence>
<feature type="region of interest" description="Disordered" evidence="1">
    <location>
        <begin position="34"/>
        <end position="78"/>
    </location>
</feature>
<name>A0ABD5XU24_9EURY</name>
<evidence type="ECO:0000313" key="2">
    <source>
        <dbReference type="EMBL" id="MFC7137165.1"/>
    </source>
</evidence>
<feature type="compositionally biased region" description="Low complexity" evidence="1">
    <location>
        <begin position="48"/>
        <end position="65"/>
    </location>
</feature>
<keyword evidence="3" id="KW-1185">Reference proteome</keyword>
<organism evidence="2 3">
    <name type="scientific">Halobaculum litoreum</name>
    <dbReference type="NCBI Taxonomy" id="3031998"/>
    <lineage>
        <taxon>Archaea</taxon>
        <taxon>Methanobacteriati</taxon>
        <taxon>Methanobacteriota</taxon>
        <taxon>Stenosarchaea group</taxon>
        <taxon>Halobacteria</taxon>
        <taxon>Halobacteriales</taxon>
        <taxon>Haloferacaceae</taxon>
        <taxon>Halobaculum</taxon>
    </lineage>
</organism>